<gene>
    <name evidence="1" type="ORF">MML48_5g00015315</name>
</gene>
<comment type="caution">
    <text evidence="1">The sequence shown here is derived from an EMBL/GenBank/DDBJ whole genome shotgun (WGS) entry which is preliminary data.</text>
</comment>
<evidence type="ECO:0000313" key="2">
    <source>
        <dbReference type="Proteomes" id="UP001056778"/>
    </source>
</evidence>
<name>A0ACB9T438_HOLOL</name>
<dbReference type="Proteomes" id="UP001056778">
    <property type="component" value="Chromosome 5"/>
</dbReference>
<protein>
    <submittedName>
        <fullName evidence="1">Uncharacterized protein</fullName>
    </submittedName>
</protein>
<reference evidence="1" key="1">
    <citation type="submission" date="2022-04" db="EMBL/GenBank/DDBJ databases">
        <title>Chromosome-scale genome assembly of Holotrichia oblita Faldermann.</title>
        <authorList>
            <person name="Rongchong L."/>
        </authorList>
    </citation>
    <scope>NUCLEOTIDE SEQUENCE</scope>
    <source>
        <strain evidence="1">81SQS9</strain>
    </source>
</reference>
<organism evidence="1 2">
    <name type="scientific">Holotrichia oblita</name>
    <name type="common">Chafer beetle</name>
    <dbReference type="NCBI Taxonomy" id="644536"/>
    <lineage>
        <taxon>Eukaryota</taxon>
        <taxon>Metazoa</taxon>
        <taxon>Ecdysozoa</taxon>
        <taxon>Arthropoda</taxon>
        <taxon>Hexapoda</taxon>
        <taxon>Insecta</taxon>
        <taxon>Pterygota</taxon>
        <taxon>Neoptera</taxon>
        <taxon>Endopterygota</taxon>
        <taxon>Coleoptera</taxon>
        <taxon>Polyphaga</taxon>
        <taxon>Scarabaeiformia</taxon>
        <taxon>Scarabaeidae</taxon>
        <taxon>Melolonthinae</taxon>
        <taxon>Holotrichia</taxon>
    </lineage>
</organism>
<sequence>MPPSRKSLKSRPSIKEEEPDAMERFHEKKICSIIPTNPIKKKDIFVEYRPKSPRDCMNYNISQTDAKMDAGTTKIHLQQTRAEYEPYPEGYLFDEPPPPPPKKKKRPSHGRGPVWLFLDEEWKRKVDMEQEIYKKEMEARLKRKIKMLGLKTKQEHADMLKRVGPDWFQELSPNQITAVDELGAAIKKDLSKSTIINTQCCLAKLGLVLRPNHRHVAVALRYCCEDPVELILILYQLTSPNRKSYSLNDRLLLSSVAHLSMRSVLRELHIRIPSPPRAEKPHHKKERVKKPRINYKSPYVVPYTFEPEPPKHTGIYQNRHIQYPESPYFSYLKELKEEMAKCTLDETRRSVPCAENESLNGDESMMTILQREIDEELIAAQKKFNSLPHNRPPRKLLRPSIYKPCDKSTELFNNIRGFIHEQPEQYSRAVGGDISTSLEDSDEELYDYMAVIEEHEPKFIICGITLGRYGESIPIIGGIVADRVMDCKCTRKKRIVTSPDKRPNATNRTVSEKDGVCHCAEQAEEEEELEVLKEIDKCTCWPEPVEDISSSTLSVSNIGSFVAAPLSSDEDKKEKKLEVKPPKPFTCGCKEMVDIVLDCVEKQTEGNETGDNKNEKPTFIVADTKLNEGEDPLPIISGVKAPDTCNCLQKYQHKIAKFEELRVKQEVQETLKSCKKKFLINGVTTGPDGKPVYILSGTSEERSCRKCEEMIEWKKREQERIANMPDSSQFPQKFVISGVHHSPVGNVYVLSGVAPTKECDCMKIYRAYVEKHAGCMELYDRFVAKMKRETEEYLSELETDAQEPISEKDTFSHPTSSENKSVESENIEQFQEEVPAKSTSDIIYREAECVKENYVESHNSFYNGDGGGEEFETFVESECDCDEEYEYKHVDIKRFIVLDKIPCSPKEQISIIKQALASLARDGYPLAKLPQAYKLPHFKLWMALRCRKYWTMEDRVKLYFLSKFYWQHLDKCSTHVGSPKLKMSNERAWKYTWASAKYIKKLTNNLIENQYRRSKQGVIADGREFFPSMFDYELPMKTFRDCYFAYVPCKEESAFSNRPWKVFEYIDYKLIRIKNAKKKCIR</sequence>
<proteinExistence type="predicted"/>
<accession>A0ACB9T438</accession>
<keyword evidence="2" id="KW-1185">Reference proteome</keyword>
<dbReference type="EMBL" id="CM043019">
    <property type="protein sequence ID" value="KAI4461576.1"/>
    <property type="molecule type" value="Genomic_DNA"/>
</dbReference>
<evidence type="ECO:0000313" key="1">
    <source>
        <dbReference type="EMBL" id="KAI4461576.1"/>
    </source>
</evidence>